<evidence type="ECO:0000256" key="1">
    <source>
        <dbReference type="ARBA" id="ARBA00004323"/>
    </source>
</evidence>
<gene>
    <name evidence="9" type="ORF">SEMRO_705_G190320.1</name>
</gene>
<proteinExistence type="inferred from homology"/>
<name>A0A9N8E5W6_9STRA</name>
<comment type="subcellular location">
    <subcellularLocation>
        <location evidence="1">Golgi apparatus membrane</location>
        <topology evidence="1">Single-pass type II membrane protein</topology>
    </subcellularLocation>
</comment>
<protein>
    <submittedName>
        <fullName evidence="9">Chondroitin sulfate synthase 1</fullName>
    </submittedName>
</protein>
<dbReference type="InterPro" id="IPR029044">
    <property type="entry name" value="Nucleotide-diphossugar_trans"/>
</dbReference>
<dbReference type="Proteomes" id="UP001153069">
    <property type="component" value="Unassembled WGS sequence"/>
</dbReference>
<evidence type="ECO:0000313" key="10">
    <source>
        <dbReference type="Proteomes" id="UP001153069"/>
    </source>
</evidence>
<dbReference type="OrthoDB" id="431432at2759"/>
<comment type="caution">
    <text evidence="9">The sequence shown here is derived from an EMBL/GenBank/DDBJ whole genome shotgun (WGS) entry which is preliminary data.</text>
</comment>
<dbReference type="GO" id="GO:0000139">
    <property type="term" value="C:Golgi membrane"/>
    <property type="evidence" value="ECO:0007669"/>
    <property type="project" value="UniProtKB-SubCell"/>
</dbReference>
<dbReference type="InterPro" id="IPR051227">
    <property type="entry name" value="CS_glycosyltransferase"/>
</dbReference>
<dbReference type="Gene3D" id="3.90.550.10">
    <property type="entry name" value="Spore Coat Polysaccharide Biosynthesis Protein SpsA, Chain A"/>
    <property type="match status" value="1"/>
</dbReference>
<evidence type="ECO:0000313" key="9">
    <source>
        <dbReference type="EMBL" id="CAB9515287.1"/>
    </source>
</evidence>
<evidence type="ECO:0000256" key="4">
    <source>
        <dbReference type="ARBA" id="ARBA00022692"/>
    </source>
</evidence>
<reference evidence="9" key="1">
    <citation type="submission" date="2020-06" db="EMBL/GenBank/DDBJ databases">
        <authorList>
            <consortium name="Plant Systems Biology data submission"/>
        </authorList>
    </citation>
    <scope>NUCLEOTIDE SEQUENCE</scope>
    <source>
        <strain evidence="9">D6</strain>
    </source>
</reference>
<evidence type="ECO:0000256" key="8">
    <source>
        <dbReference type="ARBA" id="ARBA00023136"/>
    </source>
</evidence>
<dbReference type="EMBL" id="CAICTM010000704">
    <property type="protein sequence ID" value="CAB9515287.1"/>
    <property type="molecule type" value="Genomic_DNA"/>
</dbReference>
<organism evidence="9 10">
    <name type="scientific">Seminavis robusta</name>
    <dbReference type="NCBI Taxonomy" id="568900"/>
    <lineage>
        <taxon>Eukaryota</taxon>
        <taxon>Sar</taxon>
        <taxon>Stramenopiles</taxon>
        <taxon>Ochrophyta</taxon>
        <taxon>Bacillariophyta</taxon>
        <taxon>Bacillariophyceae</taxon>
        <taxon>Bacillariophycidae</taxon>
        <taxon>Naviculales</taxon>
        <taxon>Naviculaceae</taxon>
        <taxon>Seminavis</taxon>
    </lineage>
</organism>
<dbReference type="Pfam" id="PF05679">
    <property type="entry name" value="CHGN"/>
    <property type="match status" value="1"/>
</dbReference>
<accession>A0A9N8E5W6</accession>
<dbReference type="SUPFAM" id="SSF53448">
    <property type="entry name" value="Nucleotide-diphospho-sugar transferases"/>
    <property type="match status" value="1"/>
</dbReference>
<evidence type="ECO:0000256" key="3">
    <source>
        <dbReference type="ARBA" id="ARBA00022679"/>
    </source>
</evidence>
<dbReference type="GO" id="GO:0047238">
    <property type="term" value="F:glucuronosyl-N-acetylgalactosaminyl-proteoglycan 4-beta-N-acetylgalactosaminyltransferase activity"/>
    <property type="evidence" value="ECO:0007669"/>
    <property type="project" value="TreeGrafter"/>
</dbReference>
<keyword evidence="5" id="KW-0735">Signal-anchor</keyword>
<dbReference type="PANTHER" id="PTHR12369">
    <property type="entry name" value="CHONDROITIN SYNTHASE"/>
    <property type="match status" value="1"/>
</dbReference>
<keyword evidence="7" id="KW-0333">Golgi apparatus</keyword>
<evidence type="ECO:0000256" key="6">
    <source>
        <dbReference type="ARBA" id="ARBA00022989"/>
    </source>
</evidence>
<evidence type="ECO:0000256" key="7">
    <source>
        <dbReference type="ARBA" id="ARBA00023034"/>
    </source>
</evidence>
<comment type="similarity">
    <text evidence="2">Belongs to the chondroitin N-acetylgalactosaminyltransferase family.</text>
</comment>
<dbReference type="PANTHER" id="PTHR12369:SF11">
    <property type="entry name" value="HEXOSYLTRANSFERASE"/>
    <property type="match status" value="1"/>
</dbReference>
<dbReference type="GO" id="GO:0032580">
    <property type="term" value="C:Golgi cisterna membrane"/>
    <property type="evidence" value="ECO:0007669"/>
    <property type="project" value="InterPro"/>
</dbReference>
<keyword evidence="3" id="KW-0808">Transferase</keyword>
<evidence type="ECO:0000256" key="2">
    <source>
        <dbReference type="ARBA" id="ARBA00009239"/>
    </source>
</evidence>
<sequence>MIRTYTSVSACAVLTFLVVLFVGGHIFLSHAGAGLRVSQPKQSPPSEVALEERLLQMHMVIPAFSRDQLLRTFAKRLRPAMEEYRNITAHNMTRIGTFRLIVTRYGVREKQNSRLLRQELSVLSGLTMKQVVFVSLKNSTSTFNRAHSVNLLLRAACHEENCIVSRIDVDMQIKASFFINSQNEVVSGETIYFPIVWSSYHPKSPELVQWHWDIQTVSNNLPRQTMDDYSEHKGHWRDYGTGMWAIGGPDAKIMRLNEVFKGWGGEDTDFYHRVKQQRKVIRMREKGLIHVWHPKMCTRGVTVFTDQQVDECNYSRKGEIGSELGRELMVKWNTQHIDDEDSGATHKNDTRIHAVWRA</sequence>
<keyword evidence="6" id="KW-1133">Transmembrane helix</keyword>
<keyword evidence="8" id="KW-0472">Membrane</keyword>
<evidence type="ECO:0000256" key="5">
    <source>
        <dbReference type="ARBA" id="ARBA00022968"/>
    </source>
</evidence>
<keyword evidence="10" id="KW-1185">Reference proteome</keyword>
<dbReference type="AlphaFoldDB" id="A0A9N8E5W6"/>
<dbReference type="InterPro" id="IPR008428">
    <property type="entry name" value="Chond_GalNAc"/>
</dbReference>
<keyword evidence="4" id="KW-0812">Transmembrane</keyword>